<evidence type="ECO:0000313" key="2">
    <source>
        <dbReference type="Proteomes" id="UP000800097"/>
    </source>
</evidence>
<dbReference type="RefSeq" id="XP_033654162.1">
    <property type="nucleotide sequence ID" value="XM_033800869.1"/>
</dbReference>
<organism evidence="1 2">
    <name type="scientific">Westerdykella ornata</name>
    <dbReference type="NCBI Taxonomy" id="318751"/>
    <lineage>
        <taxon>Eukaryota</taxon>
        <taxon>Fungi</taxon>
        <taxon>Dikarya</taxon>
        <taxon>Ascomycota</taxon>
        <taxon>Pezizomycotina</taxon>
        <taxon>Dothideomycetes</taxon>
        <taxon>Pleosporomycetidae</taxon>
        <taxon>Pleosporales</taxon>
        <taxon>Sporormiaceae</taxon>
        <taxon>Westerdykella</taxon>
    </lineage>
</organism>
<sequence length="179" mass="20177">MPPNPTTQNNENTMPERAIASTDAEVEELSDRMYIDNLRSLALHIYHALESIIWDHHMLDDGLQNYLEIFQEMGHCSGDELTTATPAGVQDTAPYPCPHILRILRPTVLNLLSYMMHLADKLDSAASLCAKDAWTGFGDEVFDAATKMRNSARKKQNLVKQCAAEIEEIVQKMKQRGDF</sequence>
<proteinExistence type="predicted"/>
<dbReference type="GeneID" id="54554044"/>
<keyword evidence="2" id="KW-1185">Reference proteome</keyword>
<dbReference type="AlphaFoldDB" id="A0A6A6JKI4"/>
<evidence type="ECO:0000313" key="1">
    <source>
        <dbReference type="EMBL" id="KAF2276623.1"/>
    </source>
</evidence>
<protein>
    <submittedName>
        <fullName evidence="1">Uncharacterized protein</fullName>
    </submittedName>
</protein>
<dbReference type="Proteomes" id="UP000800097">
    <property type="component" value="Unassembled WGS sequence"/>
</dbReference>
<name>A0A6A6JKI4_WESOR</name>
<reference evidence="1" key="1">
    <citation type="journal article" date="2020" name="Stud. Mycol.">
        <title>101 Dothideomycetes genomes: a test case for predicting lifestyles and emergence of pathogens.</title>
        <authorList>
            <person name="Haridas S."/>
            <person name="Albert R."/>
            <person name="Binder M."/>
            <person name="Bloem J."/>
            <person name="Labutti K."/>
            <person name="Salamov A."/>
            <person name="Andreopoulos B."/>
            <person name="Baker S."/>
            <person name="Barry K."/>
            <person name="Bills G."/>
            <person name="Bluhm B."/>
            <person name="Cannon C."/>
            <person name="Castanera R."/>
            <person name="Culley D."/>
            <person name="Daum C."/>
            <person name="Ezra D."/>
            <person name="Gonzalez J."/>
            <person name="Henrissat B."/>
            <person name="Kuo A."/>
            <person name="Liang C."/>
            <person name="Lipzen A."/>
            <person name="Lutzoni F."/>
            <person name="Magnuson J."/>
            <person name="Mondo S."/>
            <person name="Nolan M."/>
            <person name="Ohm R."/>
            <person name="Pangilinan J."/>
            <person name="Park H.-J."/>
            <person name="Ramirez L."/>
            <person name="Alfaro M."/>
            <person name="Sun H."/>
            <person name="Tritt A."/>
            <person name="Yoshinaga Y."/>
            <person name="Zwiers L.-H."/>
            <person name="Turgeon B."/>
            <person name="Goodwin S."/>
            <person name="Spatafora J."/>
            <person name="Crous P."/>
            <person name="Grigoriev I."/>
        </authorList>
    </citation>
    <scope>NUCLEOTIDE SEQUENCE</scope>
    <source>
        <strain evidence="1">CBS 379.55</strain>
    </source>
</reference>
<gene>
    <name evidence="1" type="ORF">EI97DRAFT_457981</name>
</gene>
<accession>A0A6A6JKI4</accession>
<dbReference type="EMBL" id="ML986492">
    <property type="protein sequence ID" value="KAF2276623.1"/>
    <property type="molecule type" value="Genomic_DNA"/>
</dbReference>